<evidence type="ECO:0000256" key="1">
    <source>
        <dbReference type="ARBA" id="ARBA00022468"/>
    </source>
</evidence>
<dbReference type="Pfam" id="PF02145">
    <property type="entry name" value="Rap_GAP"/>
    <property type="match status" value="1"/>
</dbReference>
<dbReference type="PANTHER" id="PTHR15711:SF65">
    <property type="entry name" value="RAPGAP_RANGAP DOMAIN-CONTAINING PROTEIN"/>
    <property type="match status" value="1"/>
</dbReference>
<evidence type="ECO:0000259" key="2">
    <source>
        <dbReference type="PROSITE" id="PS50085"/>
    </source>
</evidence>
<feature type="domain" description="Rap-GAP" evidence="2">
    <location>
        <begin position="141"/>
        <end position="354"/>
    </location>
</feature>
<dbReference type="InterPro" id="IPR050989">
    <property type="entry name" value="Rap1_Ran_GAP"/>
</dbReference>
<dbReference type="FunFam" id="3.40.50.11210:FF:000001">
    <property type="entry name" value="Ral GTPase-activating protein subunit alpha-1 isoform 1"/>
    <property type="match status" value="1"/>
</dbReference>
<dbReference type="STRING" id="1314790.A0A1Y1YH71"/>
<comment type="caution">
    <text evidence="3">The sequence shown here is derived from an EMBL/GenBank/DDBJ whole genome shotgun (WGS) entry which is preliminary data.</text>
</comment>
<proteinExistence type="predicted"/>
<dbReference type="EMBL" id="MCFE01000134">
    <property type="protein sequence ID" value="ORX97362.1"/>
    <property type="molecule type" value="Genomic_DNA"/>
</dbReference>
<dbReference type="GO" id="GO:0005096">
    <property type="term" value="F:GTPase activator activity"/>
    <property type="evidence" value="ECO:0007669"/>
    <property type="project" value="UniProtKB-KW"/>
</dbReference>
<keyword evidence="4" id="KW-1185">Reference proteome</keyword>
<dbReference type="SUPFAM" id="SSF111347">
    <property type="entry name" value="Rap/Ran-GAP"/>
    <property type="match status" value="1"/>
</dbReference>
<dbReference type="InterPro" id="IPR035974">
    <property type="entry name" value="Rap/Ran-GAP_sf"/>
</dbReference>
<dbReference type="AlphaFoldDB" id="A0A1Y1YH71"/>
<evidence type="ECO:0000313" key="3">
    <source>
        <dbReference type="EMBL" id="ORX97362.1"/>
    </source>
</evidence>
<keyword evidence="1" id="KW-0343">GTPase activation</keyword>
<organism evidence="3 4">
    <name type="scientific">Basidiobolus meristosporus CBS 931.73</name>
    <dbReference type="NCBI Taxonomy" id="1314790"/>
    <lineage>
        <taxon>Eukaryota</taxon>
        <taxon>Fungi</taxon>
        <taxon>Fungi incertae sedis</taxon>
        <taxon>Zoopagomycota</taxon>
        <taxon>Entomophthoromycotina</taxon>
        <taxon>Basidiobolomycetes</taxon>
        <taxon>Basidiobolales</taxon>
        <taxon>Basidiobolaceae</taxon>
        <taxon>Basidiobolus</taxon>
    </lineage>
</organism>
<evidence type="ECO:0000313" key="4">
    <source>
        <dbReference type="Proteomes" id="UP000193498"/>
    </source>
</evidence>
<accession>A0A1Y1YH71</accession>
<dbReference type="PROSITE" id="PS50085">
    <property type="entry name" value="RAPGAP"/>
    <property type="match status" value="1"/>
</dbReference>
<reference evidence="3 4" key="1">
    <citation type="submission" date="2016-07" db="EMBL/GenBank/DDBJ databases">
        <title>Pervasive Adenine N6-methylation of Active Genes in Fungi.</title>
        <authorList>
            <consortium name="DOE Joint Genome Institute"/>
            <person name="Mondo S.J."/>
            <person name="Dannebaum R.O."/>
            <person name="Kuo R.C."/>
            <person name="Labutti K."/>
            <person name="Haridas S."/>
            <person name="Kuo A."/>
            <person name="Salamov A."/>
            <person name="Ahrendt S.R."/>
            <person name="Lipzen A."/>
            <person name="Sullivan W."/>
            <person name="Andreopoulos W.B."/>
            <person name="Clum A."/>
            <person name="Lindquist E."/>
            <person name="Daum C."/>
            <person name="Ramamoorthy G.K."/>
            <person name="Gryganskyi A."/>
            <person name="Culley D."/>
            <person name="Magnuson J.K."/>
            <person name="James T.Y."/>
            <person name="O'Malley M.A."/>
            <person name="Stajich J.E."/>
            <person name="Spatafora J.W."/>
            <person name="Visel A."/>
            <person name="Grigoriev I.V."/>
        </authorList>
    </citation>
    <scope>NUCLEOTIDE SEQUENCE [LARGE SCALE GENOMIC DNA]</scope>
    <source>
        <strain evidence="3 4">CBS 931.73</strain>
    </source>
</reference>
<dbReference type="Pfam" id="PF21022">
    <property type="entry name" value="Rap-GAP_dimer"/>
    <property type="match status" value="1"/>
</dbReference>
<dbReference type="InterPro" id="IPR000331">
    <property type="entry name" value="Rap/Ran_GAP_dom"/>
</dbReference>
<dbReference type="PANTHER" id="PTHR15711">
    <property type="entry name" value="RAP GTPASE-ACTIVATING PROTEIN"/>
    <property type="match status" value="1"/>
</dbReference>
<gene>
    <name evidence="3" type="ORF">K493DRAFT_258945</name>
</gene>
<sequence length="360" mass="40992">MAKFDCENSGFYEVKTTPTARITLTGVQESLLQEAEKNIIWYREHFFGREHQNYLALESPYGPLSVSVVEDCHENNMFVIIRTSQGSEFVVVNAMKIHNPWFRKCLSLPPTIHAIMKQAKPGFLANMKLSLCKSPMLPSALLESEERQIIRSYKFGVCYIGPGQSNEDDMFSTTLEQTSPAFSGFLNFLGETVPLKNWKGYRAGLDVTSDNTGVNSVYTSWQNYEIMFHVAPMLPYNERDTQCLERKRHIGNDIVVIVFHESDEPFQLSSISSNRNHIICLVKPHNEGYKISLACRKDVPAFQPELPEPAVISKDATSRDFLLHILINAERASYKVPVFATQISRTRSVLLYDITERFTS</sequence>
<dbReference type="GO" id="GO:0051056">
    <property type="term" value="P:regulation of small GTPase mediated signal transduction"/>
    <property type="evidence" value="ECO:0007669"/>
    <property type="project" value="InterPro"/>
</dbReference>
<protein>
    <recommendedName>
        <fullName evidence="2">Rap-GAP domain-containing protein</fullName>
    </recommendedName>
</protein>
<dbReference type="OrthoDB" id="2499658at2759"/>
<dbReference type="Proteomes" id="UP000193498">
    <property type="component" value="Unassembled WGS sequence"/>
</dbReference>
<dbReference type="InParanoid" id="A0A1Y1YH71"/>
<dbReference type="Gene3D" id="3.40.50.11210">
    <property type="entry name" value="Rap/Ran-GAP"/>
    <property type="match status" value="1"/>
</dbReference>
<name>A0A1Y1YH71_9FUNG</name>